<dbReference type="EMBL" id="APMP01000006">
    <property type="protein sequence ID" value="ENZ82582.1"/>
    <property type="molecule type" value="Genomic_DNA"/>
</dbReference>
<dbReference type="InterPro" id="IPR050300">
    <property type="entry name" value="GDXG_lipolytic_enzyme"/>
</dbReference>
<reference evidence="4 5" key="1">
    <citation type="journal article" date="2013" name="Genome Announc.">
        <title>Draft Genome Sequence for Caulobacter sp. Strain OR37, a Bacterium Tolerant to Heavy Metals.</title>
        <authorList>
            <person name="Utturkar S.M."/>
            <person name="Bollmann A."/>
            <person name="Brzoska R.M."/>
            <person name="Klingeman D.M."/>
            <person name="Epstein S.E."/>
            <person name="Palumbo A.V."/>
            <person name="Brown S.D."/>
        </authorList>
    </citation>
    <scope>NUCLEOTIDE SEQUENCE [LARGE SCALE GENOMIC DNA]</scope>
    <source>
        <strain evidence="4 5">OR37</strain>
    </source>
</reference>
<dbReference type="SUPFAM" id="SSF53474">
    <property type="entry name" value="alpha/beta-Hydrolases"/>
    <property type="match status" value="1"/>
</dbReference>
<dbReference type="Pfam" id="PF20434">
    <property type="entry name" value="BD-FAE"/>
    <property type="match status" value="1"/>
</dbReference>
<dbReference type="PATRIC" id="fig|1292034.3.peg.1503"/>
<keyword evidence="1" id="KW-0378">Hydrolase</keyword>
<proteinExistence type="predicted"/>
<feature type="signal peptide" evidence="2">
    <location>
        <begin position="1"/>
        <end position="26"/>
    </location>
</feature>
<dbReference type="STRING" id="1292034.OR37_01519"/>
<dbReference type="OrthoDB" id="9771666at2"/>
<dbReference type="PANTHER" id="PTHR48081">
    <property type="entry name" value="AB HYDROLASE SUPERFAMILY PROTEIN C4A8.06C"/>
    <property type="match status" value="1"/>
</dbReference>
<feature type="domain" description="BD-FAE-like" evidence="3">
    <location>
        <begin position="53"/>
        <end position="239"/>
    </location>
</feature>
<protein>
    <submittedName>
        <fullName evidence="4">Esterase/lipase</fullName>
    </submittedName>
</protein>
<dbReference type="GO" id="GO:0016787">
    <property type="term" value="F:hydrolase activity"/>
    <property type="evidence" value="ECO:0007669"/>
    <property type="project" value="UniProtKB-KW"/>
</dbReference>
<evidence type="ECO:0000259" key="3">
    <source>
        <dbReference type="Pfam" id="PF20434"/>
    </source>
</evidence>
<dbReference type="PANTHER" id="PTHR48081:SF9">
    <property type="entry name" value="CARBOXYLESTERASE"/>
    <property type="match status" value="1"/>
</dbReference>
<dbReference type="PROSITE" id="PS51257">
    <property type="entry name" value="PROKAR_LIPOPROTEIN"/>
    <property type="match status" value="1"/>
</dbReference>
<organism evidence="4 5">
    <name type="scientific">Caulobacter vibrioides OR37</name>
    <dbReference type="NCBI Taxonomy" id="1292034"/>
    <lineage>
        <taxon>Bacteria</taxon>
        <taxon>Pseudomonadati</taxon>
        <taxon>Pseudomonadota</taxon>
        <taxon>Alphaproteobacteria</taxon>
        <taxon>Caulobacterales</taxon>
        <taxon>Caulobacteraceae</taxon>
        <taxon>Caulobacter</taxon>
    </lineage>
</organism>
<dbReference type="Gene3D" id="3.40.50.1820">
    <property type="entry name" value="alpha/beta hydrolase"/>
    <property type="match status" value="1"/>
</dbReference>
<dbReference type="eggNOG" id="COG0657">
    <property type="taxonomic scope" value="Bacteria"/>
</dbReference>
<dbReference type="InterPro" id="IPR029058">
    <property type="entry name" value="AB_hydrolase_fold"/>
</dbReference>
<sequence precursor="true">MTIAKGWKVLGAVLSASALSGCSGLATVNALQPRGGVTITRDIAYAGGERGKLDIYRNARADRHAPVVVFFYGGGWDSGKKDDYAFAGAALAREGFVAVVPDYRIYPEARWPAFVQDSAAAVAWTKAHIAEYGGDAHKLFLMGHSAGAYNAVTLATDRRWLAAVGMAPERDLKGVVGLAGPYDFLPLRSDRLKIIFGPEGQRPDTQPINHVDGRSPPLLLVTDAGDKVVDPGNTTRMAQRVGAAGGIVETRTYKGLDHALLMGAVAAPLRFLAPVLRDSTDFMRARLAEADR</sequence>
<evidence type="ECO:0000313" key="5">
    <source>
        <dbReference type="Proteomes" id="UP000013063"/>
    </source>
</evidence>
<dbReference type="InterPro" id="IPR049492">
    <property type="entry name" value="BD-FAE-like_dom"/>
</dbReference>
<dbReference type="Proteomes" id="UP000013063">
    <property type="component" value="Unassembled WGS sequence"/>
</dbReference>
<name>R0END8_CAUVI</name>
<dbReference type="AlphaFoldDB" id="R0END8"/>
<keyword evidence="2" id="KW-0732">Signal</keyword>
<evidence type="ECO:0000313" key="4">
    <source>
        <dbReference type="EMBL" id="ENZ82582.1"/>
    </source>
</evidence>
<dbReference type="RefSeq" id="WP_004617716.1">
    <property type="nucleotide sequence ID" value="NZ_APMP01000006.1"/>
</dbReference>
<evidence type="ECO:0000256" key="1">
    <source>
        <dbReference type="ARBA" id="ARBA00022801"/>
    </source>
</evidence>
<gene>
    <name evidence="4" type="ORF">OR37_01519</name>
</gene>
<comment type="caution">
    <text evidence="4">The sequence shown here is derived from an EMBL/GenBank/DDBJ whole genome shotgun (WGS) entry which is preliminary data.</text>
</comment>
<accession>R0END8</accession>
<evidence type="ECO:0000256" key="2">
    <source>
        <dbReference type="SAM" id="SignalP"/>
    </source>
</evidence>
<keyword evidence="5" id="KW-1185">Reference proteome</keyword>
<feature type="chain" id="PRO_5004340663" evidence="2">
    <location>
        <begin position="27"/>
        <end position="292"/>
    </location>
</feature>